<dbReference type="SMART" id="SM00484">
    <property type="entry name" value="XPGI"/>
    <property type="match status" value="1"/>
</dbReference>
<comment type="caution">
    <text evidence="5">The sequence shown here is derived from an EMBL/GenBank/DDBJ whole genome shotgun (WGS) entry which is preliminary data.</text>
</comment>
<evidence type="ECO:0000313" key="6">
    <source>
        <dbReference type="Proteomes" id="UP000023152"/>
    </source>
</evidence>
<evidence type="ECO:0000313" key="5">
    <source>
        <dbReference type="EMBL" id="ETO28260.1"/>
    </source>
</evidence>
<dbReference type="EMBL" id="ASPP01006772">
    <property type="protein sequence ID" value="ETO28260.1"/>
    <property type="molecule type" value="Genomic_DNA"/>
</dbReference>
<evidence type="ECO:0000256" key="3">
    <source>
        <dbReference type="ARBA" id="ARBA00022842"/>
    </source>
</evidence>
<dbReference type="InterPro" id="IPR029060">
    <property type="entry name" value="PIN-like_dom_sf"/>
</dbReference>
<dbReference type="PANTHER" id="PTHR11081">
    <property type="entry name" value="FLAP ENDONUCLEASE FAMILY MEMBER"/>
    <property type="match status" value="1"/>
</dbReference>
<dbReference type="PRINTS" id="PR00853">
    <property type="entry name" value="XPGRADSUPER"/>
</dbReference>
<dbReference type="AlphaFoldDB" id="X6NPN4"/>
<dbReference type="PANTHER" id="PTHR11081:SF9">
    <property type="entry name" value="FLAP ENDONUCLEASE 1"/>
    <property type="match status" value="1"/>
</dbReference>
<dbReference type="OrthoDB" id="26491at2759"/>
<dbReference type="GO" id="GO:0017108">
    <property type="term" value="F:5'-flap endonuclease activity"/>
    <property type="evidence" value="ECO:0007669"/>
    <property type="project" value="TreeGrafter"/>
</dbReference>
<evidence type="ECO:0000256" key="2">
    <source>
        <dbReference type="ARBA" id="ARBA00022759"/>
    </source>
</evidence>
<dbReference type="Pfam" id="PF00867">
    <property type="entry name" value="XPG_I"/>
    <property type="match status" value="1"/>
</dbReference>
<keyword evidence="2" id="KW-0378">Hydrolase</keyword>
<keyword evidence="2" id="KW-0540">Nuclease</keyword>
<evidence type="ECO:0000259" key="4">
    <source>
        <dbReference type="SMART" id="SM00484"/>
    </source>
</evidence>
<proteinExistence type="predicted"/>
<accession>X6NPN4</accession>
<organism evidence="5 6">
    <name type="scientific">Reticulomyxa filosa</name>
    <dbReference type="NCBI Taxonomy" id="46433"/>
    <lineage>
        <taxon>Eukaryota</taxon>
        <taxon>Sar</taxon>
        <taxon>Rhizaria</taxon>
        <taxon>Retaria</taxon>
        <taxon>Foraminifera</taxon>
        <taxon>Monothalamids</taxon>
        <taxon>Reticulomyxidae</taxon>
        <taxon>Reticulomyxa</taxon>
    </lineage>
</organism>
<sequence length="99" mass="11802">MLNRGNNLLLFLKRKRRERERFDFCIGCQHHKTLTFFFWKKKKELKQLKVEFVVAPYEADAQLAYLYHTKQISAVISEDSDLLVFGIGKVERRLISLLL</sequence>
<dbReference type="InterPro" id="IPR006086">
    <property type="entry name" value="XPG-I_dom"/>
</dbReference>
<gene>
    <name evidence="5" type="ORF">RFI_08871</name>
</gene>
<keyword evidence="2" id="KW-0255">Endonuclease</keyword>
<reference evidence="5 6" key="1">
    <citation type="journal article" date="2013" name="Curr. Biol.">
        <title>The Genome of the Foraminiferan Reticulomyxa filosa.</title>
        <authorList>
            <person name="Glockner G."/>
            <person name="Hulsmann N."/>
            <person name="Schleicher M."/>
            <person name="Noegel A.A."/>
            <person name="Eichinger L."/>
            <person name="Gallinger C."/>
            <person name="Pawlowski J."/>
            <person name="Sierra R."/>
            <person name="Euteneuer U."/>
            <person name="Pillet L."/>
            <person name="Moustafa A."/>
            <person name="Platzer M."/>
            <person name="Groth M."/>
            <person name="Szafranski K."/>
            <person name="Schliwa M."/>
        </authorList>
    </citation>
    <scope>NUCLEOTIDE SEQUENCE [LARGE SCALE GENOMIC DNA]</scope>
</reference>
<dbReference type="SUPFAM" id="SSF88723">
    <property type="entry name" value="PIN domain-like"/>
    <property type="match status" value="1"/>
</dbReference>
<name>X6NPN4_RETFI</name>
<feature type="domain" description="XPG-I" evidence="4">
    <location>
        <begin position="46"/>
        <end position="99"/>
    </location>
</feature>
<dbReference type="Gene3D" id="3.40.50.1010">
    <property type="entry name" value="5'-nuclease"/>
    <property type="match status" value="1"/>
</dbReference>
<dbReference type="Proteomes" id="UP000023152">
    <property type="component" value="Unassembled WGS sequence"/>
</dbReference>
<keyword evidence="1" id="KW-0479">Metal-binding</keyword>
<dbReference type="GO" id="GO:0046872">
    <property type="term" value="F:metal ion binding"/>
    <property type="evidence" value="ECO:0007669"/>
    <property type="project" value="UniProtKB-KW"/>
</dbReference>
<protein>
    <recommendedName>
        <fullName evidence="4">XPG-I domain-containing protein</fullName>
    </recommendedName>
</protein>
<keyword evidence="3" id="KW-0460">Magnesium</keyword>
<evidence type="ECO:0000256" key="1">
    <source>
        <dbReference type="ARBA" id="ARBA00022723"/>
    </source>
</evidence>
<dbReference type="InterPro" id="IPR006084">
    <property type="entry name" value="XPG/Rad2"/>
</dbReference>
<keyword evidence="6" id="KW-1185">Reference proteome</keyword>